<dbReference type="Pfam" id="PF00465">
    <property type="entry name" value="Fe-ADH"/>
    <property type="match status" value="1"/>
</dbReference>
<dbReference type="Gene3D" id="1.20.1090.10">
    <property type="entry name" value="Dehydroquinate synthase-like - alpha domain"/>
    <property type="match status" value="1"/>
</dbReference>
<name>A0A1W6JZ03_9CREN</name>
<dbReference type="GO" id="GO:0004022">
    <property type="term" value="F:alcohol dehydrogenase (NAD+) activity"/>
    <property type="evidence" value="ECO:0007669"/>
    <property type="project" value="TreeGrafter"/>
</dbReference>
<dbReference type="SUPFAM" id="SSF56796">
    <property type="entry name" value="Dehydroquinate synthase-like"/>
    <property type="match status" value="1"/>
</dbReference>
<accession>A0A1W6JZ03</accession>
<feature type="domain" description="Fe-containing alcohol dehydrogenase-like C-terminal" evidence="3">
    <location>
        <begin position="150"/>
        <end position="321"/>
    </location>
</feature>
<dbReference type="OrthoDB" id="57329at2157"/>
<keyword evidence="5" id="KW-1185">Reference proteome</keyword>
<feature type="domain" description="Alcohol dehydrogenase iron-type/glycerol dehydrogenase GldA" evidence="2">
    <location>
        <begin position="9"/>
        <end position="137"/>
    </location>
</feature>
<gene>
    <name evidence="4" type="ORF">B6F84_05205</name>
</gene>
<sequence>MEIDYPKSKVIYGENSIEWLANLHKKALVVTSRSLLKSKILDKILNLVEADVIEGPKQHTPEDDVKKLSNFIQRYEIVIGLGGGSIIDGIKLANPKYFIAIPTTLSGSEHTKNAGFTVEGTKTSKEGKEADVVILDPYTTLETPKWLLLSSGIRALDHAIEALYSNYSNLFSDSLAIEGYRKLIDCLPKIDSIQARLDCQIGEWLSSLTMRYVKMGMSHMFGYVYGPRFNIPHGITSCISLPEAIKINYQASKQKIKAIENDEPLYQFIYNFLKSLNIIKRLSEYTIFEEALKYIDIFIQFTNNSGNPIKIDEKIATQFLEEVY</sequence>
<dbReference type="Proteomes" id="UP000193404">
    <property type="component" value="Chromosome"/>
</dbReference>
<dbReference type="GeneID" id="41590294"/>
<evidence type="ECO:0000313" key="4">
    <source>
        <dbReference type="EMBL" id="ARM75488.1"/>
    </source>
</evidence>
<dbReference type="EMBL" id="CP020477">
    <property type="protein sequence ID" value="ARM75488.1"/>
    <property type="molecule type" value="Genomic_DNA"/>
</dbReference>
<evidence type="ECO:0000313" key="5">
    <source>
        <dbReference type="Proteomes" id="UP000193404"/>
    </source>
</evidence>
<dbReference type="InterPro" id="IPR001670">
    <property type="entry name" value="ADH_Fe/GldA"/>
</dbReference>
<dbReference type="InterPro" id="IPR039697">
    <property type="entry name" value="Alcohol_dehydrogenase_Fe"/>
</dbReference>
<dbReference type="RefSeq" id="WP_148691258.1">
    <property type="nucleotide sequence ID" value="NZ_CP020477.1"/>
</dbReference>
<proteinExistence type="predicted"/>
<evidence type="ECO:0000259" key="2">
    <source>
        <dbReference type="Pfam" id="PF00465"/>
    </source>
</evidence>
<evidence type="ECO:0000256" key="1">
    <source>
        <dbReference type="ARBA" id="ARBA00023002"/>
    </source>
</evidence>
<dbReference type="KEGG" id="aman:B6F84_05205"/>
<reference evidence="4 5" key="1">
    <citation type="submission" date="2017-03" db="EMBL/GenBank/DDBJ databases">
        <title>Sulfur activation and transportation mechanism of thermophilic Archaea Acidianus manzaensis YN-25.</title>
        <authorList>
            <person name="Ma Y."/>
            <person name="Yang Y."/>
            <person name="Xia J."/>
        </authorList>
    </citation>
    <scope>NUCLEOTIDE SEQUENCE [LARGE SCALE GENOMIC DNA]</scope>
    <source>
        <strain evidence="4 5">YN-25</strain>
    </source>
</reference>
<protein>
    <submittedName>
        <fullName evidence="4">Alcohol dehydrogenase</fullName>
    </submittedName>
</protein>
<dbReference type="PANTHER" id="PTHR11496:SF83">
    <property type="entry name" value="HYDROXYACID-OXOACID TRANSHYDROGENASE, MITOCHONDRIAL"/>
    <property type="match status" value="1"/>
</dbReference>
<dbReference type="Pfam" id="PF25137">
    <property type="entry name" value="ADH_Fe_C"/>
    <property type="match status" value="1"/>
</dbReference>
<dbReference type="Gene3D" id="3.40.50.1970">
    <property type="match status" value="1"/>
</dbReference>
<organism evidence="4 5">
    <name type="scientific">Acidianus manzaensis</name>
    <dbReference type="NCBI Taxonomy" id="282676"/>
    <lineage>
        <taxon>Archaea</taxon>
        <taxon>Thermoproteota</taxon>
        <taxon>Thermoprotei</taxon>
        <taxon>Sulfolobales</taxon>
        <taxon>Sulfolobaceae</taxon>
        <taxon>Acidianus</taxon>
    </lineage>
</organism>
<keyword evidence="1" id="KW-0560">Oxidoreductase</keyword>
<dbReference type="PANTHER" id="PTHR11496">
    <property type="entry name" value="ALCOHOL DEHYDROGENASE"/>
    <property type="match status" value="1"/>
</dbReference>
<evidence type="ECO:0000259" key="3">
    <source>
        <dbReference type="Pfam" id="PF25137"/>
    </source>
</evidence>
<dbReference type="GO" id="GO:0046872">
    <property type="term" value="F:metal ion binding"/>
    <property type="evidence" value="ECO:0007669"/>
    <property type="project" value="InterPro"/>
</dbReference>
<dbReference type="AlphaFoldDB" id="A0A1W6JZ03"/>
<dbReference type="STRING" id="282676.B6F84_05205"/>
<dbReference type="InterPro" id="IPR056798">
    <property type="entry name" value="ADH_Fe_C"/>
</dbReference>